<protein>
    <submittedName>
        <fullName evidence="1">Uncharacterized protein</fullName>
    </submittedName>
</protein>
<reference evidence="2" key="1">
    <citation type="submission" date="2016-10" db="EMBL/GenBank/DDBJ databases">
        <authorList>
            <person name="Varghese N."/>
            <person name="Submissions S."/>
        </authorList>
    </citation>
    <scope>NUCLEOTIDE SEQUENCE [LARGE SCALE GENOMIC DNA]</scope>
    <source>
        <strain evidence="2">DSM 9751</strain>
    </source>
</reference>
<name>A0A1H4M6T3_9PSED</name>
<dbReference type="RefSeq" id="WP_092313359.1">
    <property type="nucleotide sequence ID" value="NZ_FNTJ01000001.1"/>
</dbReference>
<gene>
    <name evidence="1" type="ORF">SAMN05216178_2258</name>
</gene>
<organism evidence="1 2">
    <name type="scientific">Pseudomonas saponiphila</name>
    <dbReference type="NCBI Taxonomy" id="556534"/>
    <lineage>
        <taxon>Bacteria</taxon>
        <taxon>Pseudomonadati</taxon>
        <taxon>Pseudomonadota</taxon>
        <taxon>Gammaproteobacteria</taxon>
        <taxon>Pseudomonadales</taxon>
        <taxon>Pseudomonadaceae</taxon>
        <taxon>Pseudomonas</taxon>
    </lineage>
</organism>
<evidence type="ECO:0000313" key="1">
    <source>
        <dbReference type="EMBL" id="SEB78759.1"/>
    </source>
</evidence>
<dbReference type="EMBL" id="FNTJ01000001">
    <property type="protein sequence ID" value="SEB78759.1"/>
    <property type="molecule type" value="Genomic_DNA"/>
</dbReference>
<evidence type="ECO:0000313" key="2">
    <source>
        <dbReference type="Proteomes" id="UP000198982"/>
    </source>
</evidence>
<sequence length="105" mass="12039">MASTVYDAIQDFISAGRLSESEAADLLSRYSSKVQEQLICAMYLGNAHLDYTELKERGDNYIGYTDHIPQSDYAKKIYEKNTNVPRYLEKALECARNSEFDLTRL</sequence>
<keyword evidence="2" id="KW-1185">Reference proteome</keyword>
<dbReference type="Proteomes" id="UP000198982">
    <property type="component" value="Unassembled WGS sequence"/>
</dbReference>
<proteinExistence type="predicted"/>
<dbReference type="AlphaFoldDB" id="A0A1H4M6T3"/>
<accession>A0A1H4M6T3</accession>